<evidence type="ECO:0000256" key="1">
    <source>
        <dbReference type="PIRSR" id="PIRSR640255-1"/>
    </source>
</evidence>
<keyword evidence="5" id="KW-0540">Nuclease</keyword>
<evidence type="ECO:0000259" key="4">
    <source>
        <dbReference type="SMART" id="SM00892"/>
    </source>
</evidence>
<keyword evidence="2" id="KW-0479">Metal-binding</keyword>
<dbReference type="InterPro" id="IPR009003">
    <property type="entry name" value="Peptidase_S1_PA"/>
</dbReference>
<keyword evidence="6" id="KW-1185">Reference proteome</keyword>
<dbReference type="InterPro" id="IPR020821">
    <property type="entry name" value="ENPP1-3/EXOG-like_nuc-like"/>
</dbReference>
<dbReference type="InterPro" id="IPR001604">
    <property type="entry name" value="Endo_G_ENPP1-like_dom"/>
</dbReference>
<dbReference type="GO" id="GO:0004519">
    <property type="term" value="F:endonuclease activity"/>
    <property type="evidence" value="ECO:0007669"/>
    <property type="project" value="UniProtKB-KW"/>
</dbReference>
<dbReference type="SMART" id="SM00892">
    <property type="entry name" value="Endonuclease_NS"/>
    <property type="match status" value="1"/>
</dbReference>
<dbReference type="Gene3D" id="3.40.570.10">
    <property type="entry name" value="Extracellular Endonuclease, subunit A"/>
    <property type="match status" value="1"/>
</dbReference>
<dbReference type="PANTHER" id="PTHR13966:SF5">
    <property type="entry name" value="ENDONUCLEASE G, MITOCHONDRIAL"/>
    <property type="match status" value="1"/>
</dbReference>
<evidence type="ECO:0000256" key="2">
    <source>
        <dbReference type="PIRSR" id="PIRSR640255-2"/>
    </source>
</evidence>
<proteinExistence type="predicted"/>
<dbReference type="EMBL" id="FWXB01000006">
    <property type="protein sequence ID" value="SMC12264.1"/>
    <property type="molecule type" value="Genomic_DNA"/>
</dbReference>
<sequence>MTNGDTSESINRLGRLSQDGTFDKVLSSIRSGNPVLEEMKLTEDRLREALNAPMDGLESVGLVPGELEAIIELVGRPPLVVQNDKVQGKTTLDDFFPDNIGGKIARVEKFLPSVGRIEFFNHDRAWGGTGWVIDEDGSDHLLVVTNRHVAKFVARRNFRGEAVYAYGPGNVRYGARIDFVEEVDIQPDPGRVFVIEEFTYLADDISADVALGRIARNTGMPRIAPLPLAETDGEDGETVGLVGYPAYDSRNEHQHMDAYFKDLYDVKRFAPGYLIKGDELGILSHDCTSLGGNSGSPLISLDRGVALGLHFAGRYGVANSAVRASTLKGILAGQSQMHVIAALTGQATEAADRAHATDFFAGRDGYDPDFLQEVTVPLPDLPVSLELAAPEDATPERPHELRYQHFGVLYSARNKGPAVTAFNIDGSRFHAIKRHNSTWFHDLRIPRDIQLDREAYGHARIDRGHMVRRFATNWGTEDEAKRANLDSYHYTNASPQHASLNRSRAKWLGLEDYILSSTRTHGFRANVFTGPVYTPDDPELGTSGAPLPLHFWKVVTMLTKNDCGEMQLHATAYVLSQGQLIQQMLQEDGLTESTEGFEFGEFKTFQIRIADLEAMTGYDFGALREHDPLNTLAQTETAITAKPVIELDALRQIVL</sequence>
<dbReference type="CDD" id="cd00091">
    <property type="entry name" value="NUC"/>
    <property type="match status" value="1"/>
</dbReference>
<gene>
    <name evidence="5" type="ORF">ROA7745_02088</name>
</gene>
<dbReference type="SMART" id="SM00477">
    <property type="entry name" value="NUC"/>
    <property type="match status" value="1"/>
</dbReference>
<dbReference type="SUPFAM" id="SSF50494">
    <property type="entry name" value="Trypsin-like serine proteases"/>
    <property type="match status" value="1"/>
</dbReference>
<dbReference type="SUPFAM" id="SSF54060">
    <property type="entry name" value="His-Me finger endonucleases"/>
    <property type="match status" value="1"/>
</dbReference>
<keyword evidence="5" id="KW-0378">Hydrolase</keyword>
<dbReference type="PANTHER" id="PTHR13966">
    <property type="entry name" value="ENDONUCLEASE RELATED"/>
    <property type="match status" value="1"/>
</dbReference>
<dbReference type="GO" id="GO:0003676">
    <property type="term" value="F:nucleic acid binding"/>
    <property type="evidence" value="ECO:0007669"/>
    <property type="project" value="InterPro"/>
</dbReference>
<feature type="domain" description="ENPP1-3/EXOG-like endonuclease/phosphodiesterase" evidence="3">
    <location>
        <begin position="403"/>
        <end position="627"/>
    </location>
</feature>
<dbReference type="InterPro" id="IPR044925">
    <property type="entry name" value="His-Me_finger_sf"/>
</dbReference>
<dbReference type="InterPro" id="IPR044929">
    <property type="entry name" value="DNA/RNA_non-sp_Endonuclease_sf"/>
</dbReference>
<dbReference type="InterPro" id="IPR040255">
    <property type="entry name" value="Non-specific_endonuclease"/>
</dbReference>
<dbReference type="Pfam" id="PF13365">
    <property type="entry name" value="Trypsin_2"/>
    <property type="match status" value="1"/>
</dbReference>
<evidence type="ECO:0000313" key="5">
    <source>
        <dbReference type="EMBL" id="SMC12264.1"/>
    </source>
</evidence>
<feature type="domain" description="DNA/RNA non-specific endonuclease/pyrophosphatase/phosphodiesterase" evidence="4">
    <location>
        <begin position="402"/>
        <end position="627"/>
    </location>
</feature>
<dbReference type="Gene3D" id="2.40.10.10">
    <property type="entry name" value="Trypsin-like serine proteases"/>
    <property type="match status" value="2"/>
</dbReference>
<keyword evidence="5" id="KW-0255">Endonuclease</keyword>
<dbReference type="OrthoDB" id="500593at2"/>
<evidence type="ECO:0000313" key="6">
    <source>
        <dbReference type="Proteomes" id="UP000193224"/>
    </source>
</evidence>
<dbReference type="GO" id="GO:0046872">
    <property type="term" value="F:metal ion binding"/>
    <property type="evidence" value="ECO:0007669"/>
    <property type="project" value="UniProtKB-KW"/>
</dbReference>
<protein>
    <submittedName>
        <fullName evidence="5">DNA/RNA non-specific endonuclease</fullName>
    </submittedName>
</protein>
<dbReference type="GO" id="GO:0016787">
    <property type="term" value="F:hydrolase activity"/>
    <property type="evidence" value="ECO:0007669"/>
    <property type="project" value="InterPro"/>
</dbReference>
<reference evidence="5 6" key="1">
    <citation type="submission" date="2017-03" db="EMBL/GenBank/DDBJ databases">
        <authorList>
            <person name="Afonso C.L."/>
            <person name="Miller P.J."/>
            <person name="Scott M.A."/>
            <person name="Spackman E."/>
            <person name="Goraichik I."/>
            <person name="Dimitrov K.M."/>
            <person name="Suarez D.L."/>
            <person name="Swayne D.E."/>
        </authorList>
    </citation>
    <scope>NUCLEOTIDE SEQUENCE [LARGE SCALE GENOMIC DNA]</scope>
    <source>
        <strain evidence="5 6">CECT 7745</strain>
    </source>
</reference>
<dbReference type="Pfam" id="PF01223">
    <property type="entry name" value="Endonuclease_NS"/>
    <property type="match status" value="1"/>
</dbReference>
<dbReference type="Proteomes" id="UP000193224">
    <property type="component" value="Unassembled WGS sequence"/>
</dbReference>
<dbReference type="RefSeq" id="WP_139836363.1">
    <property type="nucleotide sequence ID" value="NZ_FWXB01000006.1"/>
</dbReference>
<name>A0A1X7BRS6_9RHOB</name>
<dbReference type="AlphaFoldDB" id="A0A1X7BRS6"/>
<dbReference type="InterPro" id="IPR043504">
    <property type="entry name" value="Peptidase_S1_PA_chymotrypsin"/>
</dbReference>
<feature type="active site" description="Proton acceptor" evidence="1">
    <location>
        <position position="465"/>
    </location>
</feature>
<evidence type="ECO:0000259" key="3">
    <source>
        <dbReference type="SMART" id="SM00477"/>
    </source>
</evidence>
<feature type="binding site" evidence="2">
    <location>
        <position position="501"/>
    </location>
    <ligand>
        <name>Mg(2+)</name>
        <dbReference type="ChEBI" id="CHEBI:18420"/>
        <note>catalytic</note>
    </ligand>
</feature>
<accession>A0A1X7BRS6</accession>
<organism evidence="5 6">
    <name type="scientific">Roseovarius aestuarii</name>
    <dbReference type="NCBI Taxonomy" id="475083"/>
    <lineage>
        <taxon>Bacteria</taxon>
        <taxon>Pseudomonadati</taxon>
        <taxon>Pseudomonadota</taxon>
        <taxon>Alphaproteobacteria</taxon>
        <taxon>Rhodobacterales</taxon>
        <taxon>Roseobacteraceae</taxon>
        <taxon>Roseovarius</taxon>
    </lineage>
</organism>